<evidence type="ECO:0000313" key="1">
    <source>
        <dbReference type="EMBL" id="JAQ13028.1"/>
    </source>
</evidence>
<gene>
    <name evidence="1" type="ORF">g.64415</name>
</gene>
<dbReference type="AlphaFoldDB" id="A0A146LZK6"/>
<feature type="non-terminal residue" evidence="1">
    <location>
        <position position="1"/>
    </location>
</feature>
<reference evidence="1" key="1">
    <citation type="journal article" date="2016" name="Gigascience">
        <title>De novo construction of an expanded transcriptome assembly for the western tarnished plant bug, Lygus hesperus.</title>
        <authorList>
            <person name="Tassone E.E."/>
            <person name="Geib S.M."/>
            <person name="Hall B."/>
            <person name="Fabrick J.A."/>
            <person name="Brent C.S."/>
            <person name="Hull J.J."/>
        </authorList>
    </citation>
    <scope>NUCLEOTIDE SEQUENCE</scope>
</reference>
<protein>
    <submittedName>
        <fullName evidence="1">Uncharacterized protein</fullName>
    </submittedName>
</protein>
<name>A0A146LZK6_LYGHE</name>
<proteinExistence type="predicted"/>
<organism evidence="1">
    <name type="scientific">Lygus hesperus</name>
    <name type="common">Western plant bug</name>
    <dbReference type="NCBI Taxonomy" id="30085"/>
    <lineage>
        <taxon>Eukaryota</taxon>
        <taxon>Metazoa</taxon>
        <taxon>Ecdysozoa</taxon>
        <taxon>Arthropoda</taxon>
        <taxon>Hexapoda</taxon>
        <taxon>Insecta</taxon>
        <taxon>Pterygota</taxon>
        <taxon>Neoptera</taxon>
        <taxon>Paraneoptera</taxon>
        <taxon>Hemiptera</taxon>
        <taxon>Heteroptera</taxon>
        <taxon>Panheteroptera</taxon>
        <taxon>Cimicomorpha</taxon>
        <taxon>Miridae</taxon>
        <taxon>Mirini</taxon>
        <taxon>Lygus</taxon>
    </lineage>
</organism>
<feature type="non-terminal residue" evidence="1">
    <location>
        <position position="166"/>
    </location>
</feature>
<accession>A0A146LZK6</accession>
<sequence length="166" mass="18599">QSAALLLSATGAKVSAVQSAVRSPGIVDSSSRTDTSPTTGKYCTINIFKIWEAGFNQGGVPNTTLGLRIRGHFDLEYSPECASVWQVLQLKFSFVSSPLTYRRQDVIQIDLDPECMYPVFAQIQELFFERISGECYASVVHFTTEYFDNHYFAYKVSRTNERSIVA</sequence>
<dbReference type="EMBL" id="GDHC01005601">
    <property type="protein sequence ID" value="JAQ13028.1"/>
    <property type="molecule type" value="Transcribed_RNA"/>
</dbReference>